<dbReference type="Pfam" id="PF13416">
    <property type="entry name" value="SBP_bac_8"/>
    <property type="match status" value="1"/>
</dbReference>
<dbReference type="SUPFAM" id="SSF53850">
    <property type="entry name" value="Periplasmic binding protein-like II"/>
    <property type="match status" value="1"/>
</dbReference>
<name>A0A1M7HBM9_9HYPH</name>
<dbReference type="STRING" id="735517.SAMN05444272_2171"/>
<dbReference type="EMBL" id="FRBW01000002">
    <property type="protein sequence ID" value="SHM25879.1"/>
    <property type="molecule type" value="Genomic_DNA"/>
</dbReference>
<organism evidence="2 3">
    <name type="scientific">Roseibium suaedae</name>
    <dbReference type="NCBI Taxonomy" id="735517"/>
    <lineage>
        <taxon>Bacteria</taxon>
        <taxon>Pseudomonadati</taxon>
        <taxon>Pseudomonadota</taxon>
        <taxon>Alphaproteobacteria</taxon>
        <taxon>Hyphomicrobiales</taxon>
        <taxon>Stappiaceae</taxon>
        <taxon>Roseibium</taxon>
    </lineage>
</organism>
<accession>A0A1M7HBM9</accession>
<keyword evidence="3" id="KW-1185">Reference proteome</keyword>
<keyword evidence="1" id="KW-0574">Periplasm</keyword>
<dbReference type="Proteomes" id="UP000186002">
    <property type="component" value="Unassembled WGS sequence"/>
</dbReference>
<dbReference type="InterPro" id="IPR006059">
    <property type="entry name" value="SBP"/>
</dbReference>
<dbReference type="OrthoDB" id="9811622at2"/>
<dbReference type="Gene3D" id="3.40.190.10">
    <property type="entry name" value="Periplasmic binding protein-like II"/>
    <property type="match status" value="1"/>
</dbReference>
<evidence type="ECO:0000313" key="3">
    <source>
        <dbReference type="Proteomes" id="UP000186002"/>
    </source>
</evidence>
<evidence type="ECO:0000256" key="1">
    <source>
        <dbReference type="ARBA" id="ARBA00022764"/>
    </source>
</evidence>
<evidence type="ECO:0000313" key="2">
    <source>
        <dbReference type="EMBL" id="SHM25879.1"/>
    </source>
</evidence>
<sequence>MKPDITLRGMTWSDPRGYDPLAAAASAFSSLHPGVTITWDKRSLQGFESTPVEELAAAYDLMIIDHPHVGAVVEEACLLPFDTEEHEEELAVLASQTLGKSFESYRYAGRQWALPVDAAAQVQAIRPDRLDQPVKTWADVISLARVGKVIWPLRPPHNLMSFFTLMANIGAPCSVRPGQFAEEAAAERVLEALKALAALVDPACHGMDPIAAMDALTSSQTLAMAPHTYLYKGYANEGYRPHRVAFHDIPALGKAGPLGSALGGTGLAISAKTKHPEFCKAFCFWVASAEVQSGLYTSSNGQPGNTAAWNSEAVNAPVAGAYYNTRMTHEAAWLRPRHQGYMGFQEEGSHILTDIQKGTTTIKAGFAALTARFNDSFDRS</sequence>
<reference evidence="2 3" key="1">
    <citation type="submission" date="2016-11" db="EMBL/GenBank/DDBJ databases">
        <authorList>
            <person name="Jaros S."/>
            <person name="Januszkiewicz K."/>
            <person name="Wedrychowicz H."/>
        </authorList>
    </citation>
    <scope>NUCLEOTIDE SEQUENCE [LARGE SCALE GENOMIC DNA]</scope>
    <source>
        <strain evidence="2 3">DSM 22153</strain>
    </source>
</reference>
<gene>
    <name evidence="2" type="ORF">SAMN05444272_2171</name>
</gene>
<protein>
    <submittedName>
        <fullName evidence="2">Carbohydrate ABC transporter substrate-binding protein, CUT1 family</fullName>
    </submittedName>
</protein>
<dbReference type="AlphaFoldDB" id="A0A1M7HBM9"/>
<dbReference type="RefSeq" id="WP_073012899.1">
    <property type="nucleotide sequence ID" value="NZ_FRBW01000002.1"/>
</dbReference>
<proteinExistence type="predicted"/>